<evidence type="ECO:0000313" key="2">
    <source>
        <dbReference type="Proteomes" id="UP000703269"/>
    </source>
</evidence>
<keyword evidence="2" id="KW-1185">Reference proteome</keyword>
<dbReference type="AlphaFoldDB" id="A0A9P3LC66"/>
<organism evidence="1 2">
    <name type="scientific">Phanerochaete sordida</name>
    <dbReference type="NCBI Taxonomy" id="48140"/>
    <lineage>
        <taxon>Eukaryota</taxon>
        <taxon>Fungi</taxon>
        <taxon>Dikarya</taxon>
        <taxon>Basidiomycota</taxon>
        <taxon>Agaricomycotina</taxon>
        <taxon>Agaricomycetes</taxon>
        <taxon>Polyporales</taxon>
        <taxon>Phanerochaetaceae</taxon>
        <taxon>Phanerochaete</taxon>
    </lineage>
</organism>
<comment type="caution">
    <text evidence="1">The sequence shown here is derived from an EMBL/GenBank/DDBJ whole genome shotgun (WGS) entry which is preliminary data.</text>
</comment>
<reference evidence="1 2" key="1">
    <citation type="submission" date="2021-08" db="EMBL/GenBank/DDBJ databases">
        <title>Draft Genome Sequence of Phanerochaete sordida strain YK-624.</title>
        <authorList>
            <person name="Mori T."/>
            <person name="Dohra H."/>
            <person name="Suzuki T."/>
            <person name="Kawagishi H."/>
            <person name="Hirai H."/>
        </authorList>
    </citation>
    <scope>NUCLEOTIDE SEQUENCE [LARGE SCALE GENOMIC DNA]</scope>
    <source>
        <strain evidence="1 2">YK-624</strain>
    </source>
</reference>
<name>A0A9P3LC66_9APHY</name>
<proteinExistence type="predicted"/>
<protein>
    <submittedName>
        <fullName evidence="1">Uncharacterized protein</fullName>
    </submittedName>
</protein>
<accession>A0A9P3LC66</accession>
<dbReference type="Proteomes" id="UP000703269">
    <property type="component" value="Unassembled WGS sequence"/>
</dbReference>
<evidence type="ECO:0000313" key="1">
    <source>
        <dbReference type="EMBL" id="GJE90191.1"/>
    </source>
</evidence>
<gene>
    <name evidence="1" type="ORF">PsYK624_063170</name>
</gene>
<dbReference type="EMBL" id="BPQB01000015">
    <property type="protein sequence ID" value="GJE90191.1"/>
    <property type="molecule type" value="Genomic_DNA"/>
</dbReference>
<sequence>MRPLPNSRIPTAPIFEYPAAFYAALLGGEIYFTKPGSKLEPPKPEECTTARDLGLRVNGSCVIRGPHVVHGYDDTIHGTVVNFQTLDGYDIVTVKVPTRSAQREKGPATELVERRFLLQWDEVGTEDVEMKIMSPNLMFNMLFDRVRLVPLVTRLIHRKDRTFIDRIVWFPAIFDTTAEDRAGDPHLGLSFVHITPERCPGRAPPHELLFATSVAWAHRAAVRAYAAAQGQLVAVDAFATYFFARPPLAMVADVLGSPLNLPLEPPAAGAAQMQIEPHRRLGRALERVRGGDIDALDEVFAASFVFDCPCMPSMPAHLQRHCVYHS</sequence>